<evidence type="ECO:0000313" key="2">
    <source>
        <dbReference type="Ensembl" id="ENSSSCP00015029605.1"/>
    </source>
</evidence>
<feature type="region of interest" description="Disordered" evidence="1">
    <location>
        <begin position="1"/>
        <end position="32"/>
    </location>
</feature>
<accession>A0A8D0P8N2</accession>
<organism evidence="2 3">
    <name type="scientific">Sus scrofa</name>
    <name type="common">Pig</name>
    <dbReference type="NCBI Taxonomy" id="9823"/>
    <lineage>
        <taxon>Eukaryota</taxon>
        <taxon>Metazoa</taxon>
        <taxon>Chordata</taxon>
        <taxon>Craniata</taxon>
        <taxon>Vertebrata</taxon>
        <taxon>Euteleostomi</taxon>
        <taxon>Mammalia</taxon>
        <taxon>Eutheria</taxon>
        <taxon>Laurasiatheria</taxon>
        <taxon>Artiodactyla</taxon>
        <taxon>Suina</taxon>
        <taxon>Suidae</taxon>
        <taxon>Sus</taxon>
    </lineage>
</organism>
<name>A0A8D0P8N2_PIG</name>
<protein>
    <submittedName>
        <fullName evidence="2">Uncharacterized protein</fullName>
    </submittedName>
</protein>
<evidence type="ECO:0000313" key="3">
    <source>
        <dbReference type="Proteomes" id="UP000694726"/>
    </source>
</evidence>
<proteinExistence type="predicted"/>
<dbReference type="AlphaFoldDB" id="A0A8D0P8N2"/>
<reference evidence="2" key="1">
    <citation type="submission" date="2025-08" db="UniProtKB">
        <authorList>
            <consortium name="Ensembl"/>
        </authorList>
    </citation>
    <scope>IDENTIFICATION</scope>
</reference>
<sequence>MLSAQIPAEETVTDSSREENPIFEEENKESGGGAEVNLVKDFNFFKNYNIQCKGLGMIRILILSWGIFLKALSKSSPLKSYKVPSTGRQGQVQIKDTIFLIGKDPGKFAEVRVLFTMNEELKLEKH</sequence>
<dbReference type="Proteomes" id="UP000694726">
    <property type="component" value="Unplaced"/>
</dbReference>
<evidence type="ECO:0000256" key="1">
    <source>
        <dbReference type="SAM" id="MobiDB-lite"/>
    </source>
</evidence>
<dbReference type="Ensembl" id="ENSSSCT00015073725.1">
    <property type="protein sequence ID" value="ENSSSCP00015029605.1"/>
    <property type="gene ID" value="ENSSSCG00015055281.1"/>
</dbReference>